<keyword evidence="7 10" id="KW-0443">Lipid metabolism</keyword>
<keyword evidence="4 10" id="KW-0812">Transmembrane</keyword>
<evidence type="ECO:0000256" key="1">
    <source>
        <dbReference type="ARBA" id="ARBA00004141"/>
    </source>
</evidence>
<keyword evidence="8 10" id="KW-0472">Membrane</keyword>
<feature type="transmembrane region" description="Helical" evidence="10">
    <location>
        <begin position="286"/>
        <end position="305"/>
    </location>
</feature>
<keyword evidence="6 10" id="KW-1133">Transmembrane helix</keyword>
<dbReference type="EC" id="2.3.1.-" evidence="10"/>
<comment type="subcellular location">
    <subcellularLocation>
        <location evidence="1">Membrane</location>
        <topology evidence="1">Multi-pass membrane protein</topology>
    </subcellularLocation>
</comment>
<keyword evidence="5 10" id="KW-0276">Fatty acid metabolism</keyword>
<keyword evidence="3 10" id="KW-0808">Transferase</keyword>
<evidence type="ECO:0000256" key="4">
    <source>
        <dbReference type="ARBA" id="ARBA00022692"/>
    </source>
</evidence>
<sequence>MAAESFRAAFANALHVPVEDTFIELVKAAGAVLGPYSKPLEDMLLATLNHHFPAQTAGFFRWVAAVQSPHTAKLPFMNPVHALFAVIAYFVIVFVGSAIMRPLPRFQLKTFSLLHNLFLTLLSAYMASATYIHAKRAGYKLLQFNNSVDHSDSGFPMAKIIWLFYFSKLPEFIDTFIMVLKKNFRQISFLHVFHHSSILVVQWFVVMMAPGGETCLSTILNSSVHVVMYGYYLLSALGIKSVSAIKRYITTMQMTQFVILFVQGIVDWYTPTYRPESASNYPPSLAIMLVFYMISMLVLFGNFFIQDKRRAEQAKLEAKLKAAKSL</sequence>
<dbReference type="InterPro" id="IPR030457">
    <property type="entry name" value="ELO_CS"/>
</dbReference>
<comment type="catalytic activity">
    <reaction evidence="10">
        <text>an acyl-CoA + malonyl-CoA + H(+) = a 3-oxoacyl-CoA + CO2 + CoA</text>
        <dbReference type="Rhea" id="RHEA:50252"/>
        <dbReference type="ChEBI" id="CHEBI:15378"/>
        <dbReference type="ChEBI" id="CHEBI:16526"/>
        <dbReference type="ChEBI" id="CHEBI:57287"/>
        <dbReference type="ChEBI" id="CHEBI:57384"/>
        <dbReference type="ChEBI" id="CHEBI:58342"/>
        <dbReference type="ChEBI" id="CHEBI:90726"/>
    </reaction>
    <physiologicalReaction direction="left-to-right" evidence="10">
        <dbReference type="Rhea" id="RHEA:50253"/>
    </physiologicalReaction>
</comment>
<evidence type="ECO:0000256" key="10">
    <source>
        <dbReference type="RuleBase" id="RU361115"/>
    </source>
</evidence>
<dbReference type="PROSITE" id="PS01188">
    <property type="entry name" value="ELO"/>
    <property type="match status" value="1"/>
</dbReference>
<evidence type="ECO:0000256" key="2">
    <source>
        <dbReference type="ARBA" id="ARBA00022516"/>
    </source>
</evidence>
<keyword evidence="2 10" id="KW-0444">Lipid biosynthesis</keyword>
<dbReference type="PANTHER" id="PTHR11157">
    <property type="entry name" value="FATTY ACID ACYL TRANSFERASE-RELATED"/>
    <property type="match status" value="1"/>
</dbReference>
<accession>A0ABR4NK65</accession>
<evidence type="ECO:0000256" key="8">
    <source>
        <dbReference type="ARBA" id="ARBA00023136"/>
    </source>
</evidence>
<evidence type="ECO:0000256" key="6">
    <source>
        <dbReference type="ARBA" id="ARBA00022989"/>
    </source>
</evidence>
<organism evidence="11 12">
    <name type="scientific">Polyrhizophydium stewartii</name>
    <dbReference type="NCBI Taxonomy" id="2732419"/>
    <lineage>
        <taxon>Eukaryota</taxon>
        <taxon>Fungi</taxon>
        <taxon>Fungi incertae sedis</taxon>
        <taxon>Chytridiomycota</taxon>
        <taxon>Chytridiomycota incertae sedis</taxon>
        <taxon>Chytridiomycetes</taxon>
        <taxon>Rhizophydiales</taxon>
        <taxon>Rhizophydiales incertae sedis</taxon>
        <taxon>Polyrhizophydium</taxon>
    </lineage>
</organism>
<evidence type="ECO:0000256" key="5">
    <source>
        <dbReference type="ARBA" id="ARBA00022832"/>
    </source>
</evidence>
<dbReference type="EMBL" id="JADGIZ020000002">
    <property type="protein sequence ID" value="KAL2919929.1"/>
    <property type="molecule type" value="Genomic_DNA"/>
</dbReference>
<name>A0ABR4NK65_9FUNG</name>
<gene>
    <name evidence="11" type="ORF">HK105_200846</name>
</gene>
<feature type="transmembrane region" description="Helical" evidence="10">
    <location>
        <begin position="192"/>
        <end position="210"/>
    </location>
</feature>
<dbReference type="Proteomes" id="UP001527925">
    <property type="component" value="Unassembled WGS sequence"/>
</dbReference>
<dbReference type="Pfam" id="PF01151">
    <property type="entry name" value="ELO"/>
    <property type="match status" value="1"/>
</dbReference>
<feature type="transmembrane region" description="Helical" evidence="10">
    <location>
        <begin position="113"/>
        <end position="134"/>
    </location>
</feature>
<evidence type="ECO:0000256" key="7">
    <source>
        <dbReference type="ARBA" id="ARBA00023098"/>
    </source>
</evidence>
<evidence type="ECO:0000313" key="11">
    <source>
        <dbReference type="EMBL" id="KAL2919929.1"/>
    </source>
</evidence>
<feature type="transmembrane region" description="Helical" evidence="10">
    <location>
        <begin position="160"/>
        <end position="180"/>
    </location>
</feature>
<feature type="transmembrane region" description="Helical" evidence="10">
    <location>
        <begin position="80"/>
        <end position="101"/>
    </location>
</feature>
<keyword evidence="12" id="KW-1185">Reference proteome</keyword>
<comment type="caution">
    <text evidence="11">The sequence shown here is derived from an EMBL/GenBank/DDBJ whole genome shotgun (WGS) entry which is preliminary data.</text>
</comment>
<evidence type="ECO:0000256" key="3">
    <source>
        <dbReference type="ARBA" id="ARBA00022679"/>
    </source>
</evidence>
<reference evidence="11 12" key="1">
    <citation type="submission" date="2023-09" db="EMBL/GenBank/DDBJ databases">
        <title>Pangenome analysis of Batrachochytrium dendrobatidis and related Chytrids.</title>
        <authorList>
            <person name="Yacoub M.N."/>
            <person name="Stajich J.E."/>
            <person name="James T.Y."/>
        </authorList>
    </citation>
    <scope>NUCLEOTIDE SEQUENCE [LARGE SCALE GENOMIC DNA]</scope>
    <source>
        <strain evidence="11 12">JEL0888</strain>
    </source>
</reference>
<protein>
    <recommendedName>
        <fullName evidence="10">Elongation of fatty acids protein</fullName>
        <ecNumber evidence="10">2.3.1.-</ecNumber>
    </recommendedName>
</protein>
<keyword evidence="9 10" id="KW-0275">Fatty acid biosynthesis</keyword>
<dbReference type="InterPro" id="IPR002076">
    <property type="entry name" value="ELO_fam"/>
</dbReference>
<dbReference type="PANTHER" id="PTHR11157:SF126">
    <property type="entry name" value="ELONGATION OF VERY LONG CHAIN FATTY ACIDS PROTEIN"/>
    <property type="match status" value="1"/>
</dbReference>
<evidence type="ECO:0000256" key="9">
    <source>
        <dbReference type="ARBA" id="ARBA00023160"/>
    </source>
</evidence>
<proteinExistence type="inferred from homology"/>
<feature type="transmembrane region" description="Helical" evidence="10">
    <location>
        <begin position="216"/>
        <end position="236"/>
    </location>
</feature>
<evidence type="ECO:0000313" key="12">
    <source>
        <dbReference type="Proteomes" id="UP001527925"/>
    </source>
</evidence>
<comment type="similarity">
    <text evidence="10">Belongs to the ELO family.</text>
</comment>